<keyword evidence="4" id="KW-0805">Transcription regulation</keyword>
<evidence type="ECO:0000256" key="3">
    <source>
        <dbReference type="ARBA" id="ARBA00022833"/>
    </source>
</evidence>
<reference evidence="9" key="1">
    <citation type="journal article" date="2021" name="Nat. Commun.">
        <title>Genetic determinants of endophytism in the Arabidopsis root mycobiome.</title>
        <authorList>
            <person name="Mesny F."/>
            <person name="Miyauchi S."/>
            <person name="Thiergart T."/>
            <person name="Pickel B."/>
            <person name="Atanasova L."/>
            <person name="Karlsson M."/>
            <person name="Huettel B."/>
            <person name="Barry K.W."/>
            <person name="Haridas S."/>
            <person name="Chen C."/>
            <person name="Bauer D."/>
            <person name="Andreopoulos W."/>
            <person name="Pangilinan J."/>
            <person name="LaButti K."/>
            <person name="Riley R."/>
            <person name="Lipzen A."/>
            <person name="Clum A."/>
            <person name="Drula E."/>
            <person name="Henrissat B."/>
            <person name="Kohler A."/>
            <person name="Grigoriev I.V."/>
            <person name="Martin F.M."/>
            <person name="Hacquard S."/>
        </authorList>
    </citation>
    <scope>NUCLEOTIDE SEQUENCE</scope>
    <source>
        <strain evidence="9">MPI-CAGE-AT-0016</strain>
    </source>
</reference>
<dbReference type="InterPro" id="IPR052202">
    <property type="entry name" value="Yeast_MetPath_Reg"/>
</dbReference>
<evidence type="ECO:0000256" key="7">
    <source>
        <dbReference type="ARBA" id="ARBA00023242"/>
    </source>
</evidence>
<keyword evidence="5" id="KW-0238">DNA-binding</keyword>
<evidence type="ECO:0000259" key="8">
    <source>
        <dbReference type="PROSITE" id="PS50048"/>
    </source>
</evidence>
<dbReference type="SUPFAM" id="SSF57701">
    <property type="entry name" value="Zn2/Cys6 DNA-binding domain"/>
    <property type="match status" value="1"/>
</dbReference>
<evidence type="ECO:0000256" key="1">
    <source>
        <dbReference type="ARBA" id="ARBA00004123"/>
    </source>
</evidence>
<evidence type="ECO:0000313" key="9">
    <source>
        <dbReference type="EMBL" id="KAH7367920.1"/>
    </source>
</evidence>
<dbReference type="AlphaFoldDB" id="A0A8K0X640"/>
<evidence type="ECO:0000256" key="4">
    <source>
        <dbReference type="ARBA" id="ARBA00023015"/>
    </source>
</evidence>
<dbReference type="SMART" id="SM00906">
    <property type="entry name" value="Fungal_trans"/>
    <property type="match status" value="1"/>
</dbReference>
<organism evidence="9 10">
    <name type="scientific">Plectosphaerella cucumerina</name>
    <dbReference type="NCBI Taxonomy" id="40658"/>
    <lineage>
        <taxon>Eukaryota</taxon>
        <taxon>Fungi</taxon>
        <taxon>Dikarya</taxon>
        <taxon>Ascomycota</taxon>
        <taxon>Pezizomycotina</taxon>
        <taxon>Sordariomycetes</taxon>
        <taxon>Hypocreomycetidae</taxon>
        <taxon>Glomerellales</taxon>
        <taxon>Plectosphaerellaceae</taxon>
        <taxon>Plectosphaerella</taxon>
    </lineage>
</organism>
<dbReference type="Gene3D" id="4.10.240.10">
    <property type="entry name" value="Zn(2)-C6 fungal-type DNA-binding domain"/>
    <property type="match status" value="1"/>
</dbReference>
<evidence type="ECO:0000313" key="10">
    <source>
        <dbReference type="Proteomes" id="UP000813385"/>
    </source>
</evidence>
<dbReference type="InterPro" id="IPR036864">
    <property type="entry name" value="Zn2-C6_fun-type_DNA-bd_sf"/>
</dbReference>
<feature type="domain" description="Zn(2)-C6 fungal-type" evidence="8">
    <location>
        <begin position="14"/>
        <end position="44"/>
    </location>
</feature>
<dbReference type="PANTHER" id="PTHR47782">
    <property type="entry name" value="ZN(II)2CYS6 TRANSCRIPTION FACTOR (EUROFUNG)-RELATED"/>
    <property type="match status" value="1"/>
</dbReference>
<proteinExistence type="predicted"/>
<keyword evidence="6" id="KW-0804">Transcription</keyword>
<comment type="caution">
    <text evidence="9">The sequence shown here is derived from an EMBL/GenBank/DDBJ whole genome shotgun (WGS) entry which is preliminary data.</text>
</comment>
<evidence type="ECO:0000256" key="5">
    <source>
        <dbReference type="ARBA" id="ARBA00023125"/>
    </source>
</evidence>
<dbReference type="InterPro" id="IPR001138">
    <property type="entry name" value="Zn2Cys6_DnaBD"/>
</dbReference>
<protein>
    <submittedName>
        <fullName evidence="9">Fungal-specific transcription factor domain-containing protein</fullName>
    </submittedName>
</protein>
<dbReference type="InterPro" id="IPR007219">
    <property type="entry name" value="XnlR_reg_dom"/>
</dbReference>
<keyword evidence="10" id="KW-1185">Reference proteome</keyword>
<keyword evidence="3" id="KW-0862">Zinc</keyword>
<name>A0A8K0X640_9PEZI</name>
<keyword evidence="7" id="KW-0539">Nucleus</keyword>
<evidence type="ECO:0000256" key="2">
    <source>
        <dbReference type="ARBA" id="ARBA00022723"/>
    </source>
</evidence>
<dbReference type="GO" id="GO:0045944">
    <property type="term" value="P:positive regulation of transcription by RNA polymerase II"/>
    <property type="evidence" value="ECO:0007669"/>
    <property type="project" value="TreeGrafter"/>
</dbReference>
<dbReference type="Pfam" id="PF04082">
    <property type="entry name" value="Fungal_trans"/>
    <property type="match status" value="1"/>
</dbReference>
<dbReference type="EMBL" id="JAGPXD010000002">
    <property type="protein sequence ID" value="KAH7367920.1"/>
    <property type="molecule type" value="Genomic_DNA"/>
</dbReference>
<dbReference type="CDD" id="cd00067">
    <property type="entry name" value="GAL4"/>
    <property type="match status" value="1"/>
</dbReference>
<accession>A0A8K0X640</accession>
<dbReference type="PROSITE" id="PS50048">
    <property type="entry name" value="ZN2_CY6_FUNGAL_2"/>
    <property type="match status" value="1"/>
</dbReference>
<sequence>MDQEQTLQPSVSKACSRCHARKVKCDLKVPRCAACTRHDEECNITECVAYPYAVVHLLQTEIADLKARLASQVESAAASLPVQREQPGWTAGKEAEEVGILAIGGPNRHSEDKYVGSATGSTFARIFFKQLNLGPSLSPDCRGNSLEQDPVRTTASLPPRTTALFLLGRYIARVHTWWPFLQLPHLRRIFQLLFQGPARASDSEKFTFFAVLALASAECQDDAEYHALLDLNAPNAYFHTALRFFTSLHDHPRDLSGIQAVLLLTLWMLGSRQPGQYNDLWHLSRYLMSAAIEAGLHRHNADWGFSVDDLETRNRTWWCIYALERHIAVVTGRVLSVRDHCVHALQPTPRSFDALDPGEALGAPIFHRHSVTPFRLMIRLRQIAGRILESVYIGRGPDGKALATSFQQICAVSDESRRDLETWRRDLGEAGLKPSREHAEMKVEHCLLQLLLNRPSPTFMVPSGAMVAACSRAAASAVRQWLRIEAGHGIEAVCRSFRQLHSILVVGLAALYCDWQFMAVARDGATGSARHRDDANVCLRLIREGITRLQIPGLKRYGDLLQAVKTKVYSGSVLARAGQQPVAEPYSLGAIEVNAPDLFFSGDKGVEMYMSHVSSFFDDGVVDMDDALSAWYEAVMEEIQPAGGT</sequence>
<dbReference type="CDD" id="cd12148">
    <property type="entry name" value="fungal_TF_MHR"/>
    <property type="match status" value="1"/>
</dbReference>
<dbReference type="GO" id="GO:0000981">
    <property type="term" value="F:DNA-binding transcription factor activity, RNA polymerase II-specific"/>
    <property type="evidence" value="ECO:0007669"/>
    <property type="project" value="InterPro"/>
</dbReference>
<dbReference type="OrthoDB" id="25921at2759"/>
<dbReference type="GO" id="GO:0008270">
    <property type="term" value="F:zinc ion binding"/>
    <property type="evidence" value="ECO:0007669"/>
    <property type="project" value="InterPro"/>
</dbReference>
<dbReference type="GO" id="GO:0043565">
    <property type="term" value="F:sequence-specific DNA binding"/>
    <property type="evidence" value="ECO:0007669"/>
    <property type="project" value="TreeGrafter"/>
</dbReference>
<dbReference type="PROSITE" id="PS00463">
    <property type="entry name" value="ZN2_CY6_FUNGAL_1"/>
    <property type="match status" value="1"/>
</dbReference>
<evidence type="ECO:0000256" key="6">
    <source>
        <dbReference type="ARBA" id="ARBA00023163"/>
    </source>
</evidence>
<dbReference type="GO" id="GO:0005634">
    <property type="term" value="C:nucleus"/>
    <property type="evidence" value="ECO:0007669"/>
    <property type="project" value="UniProtKB-SubCell"/>
</dbReference>
<comment type="subcellular location">
    <subcellularLocation>
        <location evidence="1">Nucleus</location>
    </subcellularLocation>
</comment>
<dbReference type="PANTHER" id="PTHR47782:SF12">
    <property type="entry name" value="ZN(II)2CYS6 TRANSCRIPTION FACTOR (EUROFUNG)"/>
    <property type="match status" value="1"/>
</dbReference>
<dbReference type="Pfam" id="PF00172">
    <property type="entry name" value="Zn_clus"/>
    <property type="match status" value="1"/>
</dbReference>
<dbReference type="Proteomes" id="UP000813385">
    <property type="component" value="Unassembled WGS sequence"/>
</dbReference>
<gene>
    <name evidence="9" type="ORF">B0T11DRAFT_310090</name>
</gene>
<keyword evidence="2" id="KW-0479">Metal-binding</keyword>
<dbReference type="GO" id="GO:0006351">
    <property type="term" value="P:DNA-templated transcription"/>
    <property type="evidence" value="ECO:0007669"/>
    <property type="project" value="InterPro"/>
</dbReference>
<dbReference type="SMART" id="SM00066">
    <property type="entry name" value="GAL4"/>
    <property type="match status" value="1"/>
</dbReference>